<evidence type="ECO:0000256" key="3">
    <source>
        <dbReference type="ARBA" id="ARBA00022840"/>
    </source>
</evidence>
<dbReference type="SUPFAM" id="SSF100950">
    <property type="entry name" value="NagB/RpiA/CoA transferase-like"/>
    <property type="match status" value="1"/>
</dbReference>
<evidence type="ECO:0000256" key="1">
    <source>
        <dbReference type="ARBA" id="ARBA00010638"/>
    </source>
</evidence>
<evidence type="ECO:0000313" key="6">
    <source>
        <dbReference type="Proteomes" id="UP000019666"/>
    </source>
</evidence>
<dbReference type="PANTHER" id="PTHR23407:SF1">
    <property type="entry name" value="5-FORMYLTETRAHYDROFOLATE CYCLO-LIGASE"/>
    <property type="match status" value="1"/>
</dbReference>
<evidence type="ECO:0000256" key="2">
    <source>
        <dbReference type="ARBA" id="ARBA00022741"/>
    </source>
</evidence>
<dbReference type="GO" id="GO:0046872">
    <property type="term" value="F:metal ion binding"/>
    <property type="evidence" value="ECO:0007669"/>
    <property type="project" value="UniProtKB-KW"/>
</dbReference>
<dbReference type="GO" id="GO:0030272">
    <property type="term" value="F:5-formyltetrahydrofolate cyclo-ligase activity"/>
    <property type="evidence" value="ECO:0007669"/>
    <property type="project" value="UniProtKB-EC"/>
</dbReference>
<dbReference type="EC" id="6.3.3.2" evidence="4"/>
<comment type="cofactor">
    <cofactor evidence="4">
        <name>Mg(2+)</name>
        <dbReference type="ChEBI" id="CHEBI:18420"/>
    </cofactor>
</comment>
<dbReference type="AlphaFoldDB" id="A0A017HQA1"/>
<sequence length="185" mass="19991">MKDLADIKAEARARAFARRQAAWERGHPAPAALLMEVLAPHWGRPLSGYLPMRSEIDPLPAMAEAARHGPVGVPVTPKRGHPLSFRQWTPESVMVDGGFGTSIPESGNWIVPEVLIVPLVAFDRDGGRLGYGGGFYDRTLALLRAAGPVTAIGFAWAAQEDDGLPLEETDAHLDLIVTESEVIRP</sequence>
<protein>
    <recommendedName>
        <fullName evidence="4">5-formyltetrahydrofolate cyclo-ligase</fullName>
        <ecNumber evidence="4">6.3.3.2</ecNumber>
    </recommendedName>
</protein>
<comment type="similarity">
    <text evidence="1 4">Belongs to the 5-formyltetrahydrofolate cyclo-ligase family.</text>
</comment>
<dbReference type="HOGENOM" id="CLU_066245_0_1_5"/>
<dbReference type="RefSeq" id="WP_037278590.1">
    <property type="nucleotide sequence ID" value="NZ_KK088556.1"/>
</dbReference>
<keyword evidence="4" id="KW-0460">Magnesium</keyword>
<evidence type="ECO:0000256" key="4">
    <source>
        <dbReference type="RuleBase" id="RU361279"/>
    </source>
</evidence>
<reference evidence="5 6" key="1">
    <citation type="submission" date="2013-02" db="EMBL/GenBank/DDBJ databases">
        <authorList>
            <person name="Fiebig A."/>
            <person name="Goeker M."/>
            <person name="Klenk H.-P.P."/>
        </authorList>
    </citation>
    <scope>NUCLEOTIDE SEQUENCE [LARGE SCALE GENOMIC DNA]</scope>
    <source>
        <strain evidence="5 6">DSM 19309</strain>
    </source>
</reference>
<comment type="catalytic activity">
    <reaction evidence="4">
        <text>(6S)-5-formyl-5,6,7,8-tetrahydrofolate + ATP = (6R)-5,10-methenyltetrahydrofolate + ADP + phosphate</text>
        <dbReference type="Rhea" id="RHEA:10488"/>
        <dbReference type="ChEBI" id="CHEBI:30616"/>
        <dbReference type="ChEBI" id="CHEBI:43474"/>
        <dbReference type="ChEBI" id="CHEBI:57455"/>
        <dbReference type="ChEBI" id="CHEBI:57457"/>
        <dbReference type="ChEBI" id="CHEBI:456216"/>
        <dbReference type="EC" id="6.3.3.2"/>
    </reaction>
</comment>
<organism evidence="5 6">
    <name type="scientific">Rubellimicrobium mesophilum DSM 19309</name>
    <dbReference type="NCBI Taxonomy" id="442562"/>
    <lineage>
        <taxon>Bacteria</taxon>
        <taxon>Pseudomonadati</taxon>
        <taxon>Pseudomonadota</taxon>
        <taxon>Alphaproteobacteria</taxon>
        <taxon>Rhodobacterales</taxon>
        <taxon>Roseobacteraceae</taxon>
        <taxon>Rubellimicrobium</taxon>
    </lineage>
</organism>
<keyword evidence="4" id="KW-0479">Metal-binding</keyword>
<keyword evidence="3 4" id="KW-0067">ATP-binding</keyword>
<dbReference type="GO" id="GO:0009396">
    <property type="term" value="P:folic acid-containing compound biosynthetic process"/>
    <property type="evidence" value="ECO:0007669"/>
    <property type="project" value="TreeGrafter"/>
</dbReference>
<name>A0A017HQA1_9RHOB</name>
<dbReference type="InterPro" id="IPR024185">
    <property type="entry name" value="FTHF_cligase-like_sf"/>
</dbReference>
<keyword evidence="5" id="KW-0436">Ligase</keyword>
<gene>
    <name evidence="5" type="ORF">Rumeso_01911</name>
</gene>
<dbReference type="OrthoDB" id="9801938at2"/>
<dbReference type="GO" id="GO:0035999">
    <property type="term" value="P:tetrahydrofolate interconversion"/>
    <property type="evidence" value="ECO:0007669"/>
    <property type="project" value="TreeGrafter"/>
</dbReference>
<dbReference type="PATRIC" id="fig|442562.3.peg.1889"/>
<dbReference type="GO" id="GO:0005524">
    <property type="term" value="F:ATP binding"/>
    <property type="evidence" value="ECO:0007669"/>
    <property type="project" value="UniProtKB-KW"/>
</dbReference>
<dbReference type="NCBIfam" id="TIGR02727">
    <property type="entry name" value="MTHFS_bact"/>
    <property type="match status" value="1"/>
</dbReference>
<dbReference type="Pfam" id="PF01812">
    <property type="entry name" value="5-FTHF_cyc-lig"/>
    <property type="match status" value="1"/>
</dbReference>
<evidence type="ECO:0000313" key="5">
    <source>
        <dbReference type="EMBL" id="EYD76490.1"/>
    </source>
</evidence>
<keyword evidence="2 4" id="KW-0547">Nucleotide-binding</keyword>
<dbReference type="Gene3D" id="3.40.50.10420">
    <property type="entry name" value="NagB/RpiA/CoA transferase-like"/>
    <property type="match status" value="1"/>
</dbReference>
<proteinExistence type="inferred from homology"/>
<accession>A0A017HQA1</accession>
<dbReference type="InterPro" id="IPR037171">
    <property type="entry name" value="NagB/RpiA_transferase-like"/>
</dbReference>
<dbReference type="PANTHER" id="PTHR23407">
    <property type="entry name" value="ATPASE INHIBITOR/5-FORMYLTETRAHYDROFOLATE CYCLO-LIGASE"/>
    <property type="match status" value="1"/>
</dbReference>
<comment type="caution">
    <text evidence="5">The sequence shown here is derived from an EMBL/GenBank/DDBJ whole genome shotgun (WGS) entry which is preliminary data.</text>
</comment>
<keyword evidence="6" id="KW-1185">Reference proteome</keyword>
<dbReference type="EMBL" id="AOSK01000043">
    <property type="protein sequence ID" value="EYD76490.1"/>
    <property type="molecule type" value="Genomic_DNA"/>
</dbReference>
<dbReference type="STRING" id="442562.Rumeso_01911"/>
<dbReference type="Proteomes" id="UP000019666">
    <property type="component" value="Unassembled WGS sequence"/>
</dbReference>
<dbReference type="InterPro" id="IPR002698">
    <property type="entry name" value="FTHF_cligase"/>
</dbReference>